<reference evidence="3" key="1">
    <citation type="submission" date="2021-01" db="EMBL/GenBank/DDBJ databases">
        <title>Genome public.</title>
        <authorList>
            <person name="Liu C."/>
            <person name="Sun Q."/>
        </authorList>
    </citation>
    <scope>NUCLEOTIDE SEQUENCE</scope>
    <source>
        <strain evidence="3">YIM B02565</strain>
    </source>
</reference>
<dbReference type="PROSITE" id="PS51257">
    <property type="entry name" value="PROKAR_LIPOPROTEIN"/>
    <property type="match status" value="1"/>
</dbReference>
<feature type="region of interest" description="Disordered" evidence="1">
    <location>
        <begin position="96"/>
        <end position="120"/>
    </location>
</feature>
<gene>
    <name evidence="3" type="ORF">JK634_20135</name>
</gene>
<keyword evidence="4" id="KW-1185">Reference proteome</keyword>
<dbReference type="AlphaFoldDB" id="A0A937FI07"/>
<sequence>MDKTWKKKALSLALMTTVTVGAPTVLLGCESTPKVNEVATEDNQDDAYHGTGQEPFMFPETDKSKSALREDEIVSHYTYVNYRSIGWTAWQGAKDNTNITSSEEGKSKGYSSFIRSSAGA</sequence>
<accession>A0A937FI07</accession>
<keyword evidence="2" id="KW-0732">Signal</keyword>
<name>A0A937FI07_9CLOT</name>
<organism evidence="3 4">
    <name type="scientific">Clostridium paridis</name>
    <dbReference type="NCBI Taxonomy" id="2803863"/>
    <lineage>
        <taxon>Bacteria</taxon>
        <taxon>Bacillati</taxon>
        <taxon>Bacillota</taxon>
        <taxon>Clostridia</taxon>
        <taxon>Eubacteriales</taxon>
        <taxon>Clostridiaceae</taxon>
        <taxon>Clostridium</taxon>
    </lineage>
</organism>
<evidence type="ECO:0000313" key="3">
    <source>
        <dbReference type="EMBL" id="MBL4934104.1"/>
    </source>
</evidence>
<feature type="chain" id="PRO_5038831989" evidence="2">
    <location>
        <begin position="23"/>
        <end position="120"/>
    </location>
</feature>
<dbReference type="Proteomes" id="UP000623681">
    <property type="component" value="Unassembled WGS sequence"/>
</dbReference>
<dbReference type="RefSeq" id="WP_202769563.1">
    <property type="nucleotide sequence ID" value="NZ_JAESWA010000029.1"/>
</dbReference>
<proteinExistence type="predicted"/>
<comment type="caution">
    <text evidence="3">The sequence shown here is derived from an EMBL/GenBank/DDBJ whole genome shotgun (WGS) entry which is preliminary data.</text>
</comment>
<feature type="signal peptide" evidence="2">
    <location>
        <begin position="1"/>
        <end position="22"/>
    </location>
</feature>
<evidence type="ECO:0000313" key="4">
    <source>
        <dbReference type="Proteomes" id="UP000623681"/>
    </source>
</evidence>
<protein>
    <submittedName>
        <fullName evidence="3">Uncharacterized protein</fullName>
    </submittedName>
</protein>
<evidence type="ECO:0000256" key="2">
    <source>
        <dbReference type="SAM" id="SignalP"/>
    </source>
</evidence>
<dbReference type="EMBL" id="JAESWA010000029">
    <property type="protein sequence ID" value="MBL4934104.1"/>
    <property type="molecule type" value="Genomic_DNA"/>
</dbReference>
<evidence type="ECO:0000256" key="1">
    <source>
        <dbReference type="SAM" id="MobiDB-lite"/>
    </source>
</evidence>